<dbReference type="Proteomes" id="UP000641646">
    <property type="component" value="Unassembled WGS sequence"/>
</dbReference>
<dbReference type="RefSeq" id="WP_190475229.1">
    <property type="nucleotide sequence ID" value="NZ_JACJPW010000172.1"/>
</dbReference>
<feature type="transmembrane region" description="Helical" evidence="1">
    <location>
        <begin position="72"/>
        <end position="94"/>
    </location>
</feature>
<evidence type="ECO:0000313" key="3">
    <source>
        <dbReference type="Proteomes" id="UP000641646"/>
    </source>
</evidence>
<gene>
    <name evidence="2" type="ORF">H6G03_34805</name>
</gene>
<dbReference type="EMBL" id="JACJPW010000172">
    <property type="protein sequence ID" value="MBD2186171.1"/>
    <property type="molecule type" value="Genomic_DNA"/>
</dbReference>
<feature type="transmembrane region" description="Helical" evidence="1">
    <location>
        <begin position="46"/>
        <end position="66"/>
    </location>
</feature>
<keyword evidence="3" id="KW-1185">Reference proteome</keyword>
<proteinExistence type="predicted"/>
<keyword evidence="1" id="KW-0812">Transmembrane</keyword>
<reference evidence="2" key="2">
    <citation type="submission" date="2020-08" db="EMBL/GenBank/DDBJ databases">
        <authorList>
            <person name="Chen M."/>
            <person name="Teng W."/>
            <person name="Zhao L."/>
            <person name="Hu C."/>
            <person name="Zhou Y."/>
            <person name="Han B."/>
            <person name="Song L."/>
            <person name="Shu W."/>
        </authorList>
    </citation>
    <scope>NUCLEOTIDE SEQUENCE</scope>
    <source>
        <strain evidence="2">FACHB-1375</strain>
    </source>
</reference>
<evidence type="ECO:0000313" key="2">
    <source>
        <dbReference type="EMBL" id="MBD2186171.1"/>
    </source>
</evidence>
<reference evidence="2" key="1">
    <citation type="journal article" date="2015" name="ISME J.">
        <title>Draft Genome Sequence of Streptomyces incarnatus NRRL8089, which Produces the Nucleoside Antibiotic Sinefungin.</title>
        <authorList>
            <person name="Oshima K."/>
            <person name="Hattori M."/>
            <person name="Shimizu H."/>
            <person name="Fukuda K."/>
            <person name="Nemoto M."/>
            <person name="Inagaki K."/>
            <person name="Tamura T."/>
        </authorList>
    </citation>
    <scope>NUCLEOTIDE SEQUENCE</scope>
    <source>
        <strain evidence="2">FACHB-1375</strain>
    </source>
</reference>
<keyword evidence="1" id="KW-0472">Membrane</keyword>
<name>A0A926ZML4_9CYAN</name>
<dbReference type="AlphaFoldDB" id="A0A926ZML4"/>
<evidence type="ECO:0000256" key="1">
    <source>
        <dbReference type="SAM" id="Phobius"/>
    </source>
</evidence>
<sequence>MRADLQSLEISKGELRHLSGIDPDDVFRPSMLQDAGKRLSFLVNEILIAIALTPIVVGGLYTFIILPAIGPSIYVTILLLIIVPISILAGRWFWLKKHSPKLLVNLLDDIDRYHAVLTAIDISDRLEIAGSANTSLTDRSQVIQALRLTREDLIRALMSEKILRENKNSIAANPELFSNNLRSLEAMQVNDRAGEYGRLLNEALQIGIGVQAEMRKLQNQRSRSQ</sequence>
<protein>
    <submittedName>
        <fullName evidence="2">Uncharacterized protein</fullName>
    </submittedName>
</protein>
<keyword evidence="1" id="KW-1133">Transmembrane helix</keyword>
<accession>A0A926ZML4</accession>
<comment type="caution">
    <text evidence="2">The sequence shown here is derived from an EMBL/GenBank/DDBJ whole genome shotgun (WGS) entry which is preliminary data.</text>
</comment>
<organism evidence="2 3">
    <name type="scientific">Aerosakkonema funiforme FACHB-1375</name>
    <dbReference type="NCBI Taxonomy" id="2949571"/>
    <lineage>
        <taxon>Bacteria</taxon>
        <taxon>Bacillati</taxon>
        <taxon>Cyanobacteriota</taxon>
        <taxon>Cyanophyceae</taxon>
        <taxon>Oscillatoriophycideae</taxon>
        <taxon>Aerosakkonematales</taxon>
        <taxon>Aerosakkonemataceae</taxon>
        <taxon>Aerosakkonema</taxon>
    </lineage>
</organism>